<evidence type="ECO:0000313" key="2">
    <source>
        <dbReference type="EMBL" id="MBF4468831.1"/>
    </source>
</evidence>
<dbReference type="Proteomes" id="UP000658733">
    <property type="component" value="Unassembled WGS sequence"/>
</dbReference>
<dbReference type="InterPro" id="IPR027417">
    <property type="entry name" value="P-loop_NTPase"/>
</dbReference>
<organism evidence="2 3">
    <name type="scientific">Methanobrevibacter arboriphilus</name>
    <dbReference type="NCBI Taxonomy" id="39441"/>
    <lineage>
        <taxon>Archaea</taxon>
        <taxon>Methanobacteriati</taxon>
        <taxon>Methanobacteriota</taxon>
        <taxon>Methanomada group</taxon>
        <taxon>Methanobacteria</taxon>
        <taxon>Methanobacteriales</taxon>
        <taxon>Methanobacteriaceae</taxon>
        <taxon>Methanobrevibacter</taxon>
    </lineage>
</organism>
<feature type="region of interest" description="Disordered" evidence="1">
    <location>
        <begin position="181"/>
        <end position="200"/>
    </location>
</feature>
<sequence length="249" mass="28603">MGIELENRDKGSVPIKILVYGRPGHGKSTFVSNYCKEHGLKQLVMDFDITNFTGDKVAKIDTSNAFRTRKSILKTIKDMKEDGYDTLVLDGVGKLLKKLTHTEKGLAKYPERSNRFNEIVEEIDNQKLNIIFIGQEDTNLDNYSENLPNSSIQDVNNIVNFIYKCHKDNAENYTVSLDKERKELKNTDNPKKNNTNNNDMVAGNYLQEIKKRLGKDNPTKVEVVREIKEMKKQDDELTDVMKTRILNLV</sequence>
<accession>A0A843AGD8</accession>
<protein>
    <submittedName>
        <fullName evidence="2">AAA family ATPase</fullName>
    </submittedName>
</protein>
<gene>
    <name evidence="2" type="ORF">ISP01_05435</name>
</gene>
<dbReference type="Pfam" id="PF13479">
    <property type="entry name" value="AAA_24"/>
    <property type="match status" value="1"/>
</dbReference>
<proteinExistence type="predicted"/>
<comment type="caution">
    <text evidence="2">The sequence shown here is derived from an EMBL/GenBank/DDBJ whole genome shotgun (WGS) entry which is preliminary data.</text>
</comment>
<dbReference type="Gene3D" id="3.40.50.300">
    <property type="entry name" value="P-loop containing nucleotide triphosphate hydrolases"/>
    <property type="match status" value="1"/>
</dbReference>
<evidence type="ECO:0000256" key="1">
    <source>
        <dbReference type="SAM" id="MobiDB-lite"/>
    </source>
</evidence>
<name>A0A843AGD8_METAZ</name>
<reference evidence="2" key="1">
    <citation type="submission" date="2020-10" db="EMBL/GenBank/DDBJ databases">
        <title>Dehalococcoides mccartyi of a TCE/Cr reducing biochatode.</title>
        <authorList>
            <person name="Matturro B."/>
        </authorList>
    </citation>
    <scope>NUCLEOTIDE SEQUENCE</scope>
    <source>
        <strain evidence="2">Bin4</strain>
    </source>
</reference>
<dbReference type="EMBL" id="JADIIN010000043">
    <property type="protein sequence ID" value="MBF4468831.1"/>
    <property type="molecule type" value="Genomic_DNA"/>
</dbReference>
<dbReference type="AlphaFoldDB" id="A0A843AGD8"/>
<evidence type="ECO:0000313" key="3">
    <source>
        <dbReference type="Proteomes" id="UP000658733"/>
    </source>
</evidence>
<dbReference type="SUPFAM" id="SSF52540">
    <property type="entry name" value="P-loop containing nucleoside triphosphate hydrolases"/>
    <property type="match status" value="1"/>
</dbReference>
<feature type="compositionally biased region" description="Basic and acidic residues" evidence="1">
    <location>
        <begin position="181"/>
        <end position="191"/>
    </location>
</feature>
<dbReference type="RefSeq" id="WP_278522901.1">
    <property type="nucleotide sequence ID" value="NZ_JADIIN010000043.1"/>
</dbReference>